<keyword evidence="6" id="KW-1185">Reference proteome</keyword>
<evidence type="ECO:0000259" key="3">
    <source>
        <dbReference type="Pfam" id="PF13180"/>
    </source>
</evidence>
<evidence type="ECO:0000313" key="6">
    <source>
        <dbReference type="Proteomes" id="UP000216605"/>
    </source>
</evidence>
<evidence type="ECO:0000313" key="5">
    <source>
        <dbReference type="EMBL" id="OYQ31854.1"/>
    </source>
</evidence>
<keyword evidence="1" id="KW-0732">Signal</keyword>
<dbReference type="Pfam" id="PF13180">
    <property type="entry name" value="PDZ_2"/>
    <property type="match status" value="1"/>
</dbReference>
<dbReference type="EMBL" id="NOXV01000306">
    <property type="protein sequence ID" value="OYQ31854.1"/>
    <property type="molecule type" value="Genomic_DNA"/>
</dbReference>
<feature type="signal peptide" evidence="1">
    <location>
        <begin position="1"/>
        <end position="20"/>
    </location>
</feature>
<evidence type="ECO:0000259" key="2">
    <source>
        <dbReference type="Pfam" id="PF05299"/>
    </source>
</evidence>
<reference evidence="5 6" key="1">
    <citation type="submission" date="2017-07" db="EMBL/GenBank/DDBJ databases">
        <title>Flavobacterium cyanobacteriorum sp. nov., isolated from cyanobacterial aggregates in a eutrophic lake.</title>
        <authorList>
            <person name="Cai H."/>
        </authorList>
    </citation>
    <scope>NUCLEOTIDE SEQUENCE [LARGE SCALE GENOMIC DNA]</scope>
    <source>
        <strain evidence="5 6">TH021</strain>
    </source>
</reference>
<dbReference type="Gene3D" id="2.60.40.3650">
    <property type="match status" value="1"/>
</dbReference>
<dbReference type="Gene3D" id="1.10.390.10">
    <property type="entry name" value="Neutral Protease Domain 2"/>
    <property type="match status" value="1"/>
</dbReference>
<dbReference type="Pfam" id="PF17899">
    <property type="entry name" value="Peptidase_M61_N"/>
    <property type="match status" value="1"/>
</dbReference>
<feature type="domain" description="PDZ" evidence="3">
    <location>
        <begin position="521"/>
        <end position="584"/>
    </location>
</feature>
<evidence type="ECO:0000256" key="1">
    <source>
        <dbReference type="SAM" id="SignalP"/>
    </source>
</evidence>
<dbReference type="InterPro" id="IPR001478">
    <property type="entry name" value="PDZ"/>
</dbReference>
<dbReference type="OrthoDB" id="9778516at2"/>
<sequence>MKKFFYTITLALSFCTFAIAQKKQQANNIKVAIDLKDVKDDKVMVTVTPPPFSSETATYFIPKIIPGTYSADNYGKFIEGFKAYDKKGKELNVEKADENSWKISGAKKLAKVTYLVNDTYDTEGSGVHDVFSPAGTNIAAGENFVINTHGFVGYFDDKAELPYEVTITHPATLWGATSMADTDTSSEKDVFLSARYADLVDHPIMYSKPDYTTFTVDGMEIIISLYSPNGTYKAKDLTPEMETMMRAQKKFLGPVNSTEKYCILIYLSDMAKNDAKGFGALEHTTSTTVVMPEAMQPDQLQSTLKDVVSHEFFHIVTPLSVHSKEIHFFNYNTPKMSEHLWMYEGVTEYFANLFQVNQGLISEDDFYRRMAEKIASSKRFDDTMNFTKMSKNILEQPYKDAYYNVYLKGALIAMCIDIQIRESSNGQRGVLDLMHDLSNTYGSSKPFNDDELFAKITSLTNPEIGKFFATYVAGSTPIPYEQYFAKVGVTKTKIKKNGTPFLKNEEVPYITVNQSQEIIAVPNADENAFMKTLGIKAGDVIVAVNGTKYNLDNIYDLIMSSMNWKEGDAVAVTIKRDGKEQELKGKVVLPSEEIEGYHATDASKSKLKDAWLKG</sequence>
<organism evidence="5 6">
    <name type="scientific">Flavobacterium cyanobacteriorum</name>
    <dbReference type="NCBI Taxonomy" id="2022802"/>
    <lineage>
        <taxon>Bacteria</taxon>
        <taxon>Pseudomonadati</taxon>
        <taxon>Bacteroidota</taxon>
        <taxon>Flavobacteriia</taxon>
        <taxon>Flavobacteriales</taxon>
        <taxon>Flavobacteriaceae</taxon>
        <taxon>Flavobacterium</taxon>
    </lineage>
</organism>
<comment type="caution">
    <text evidence="5">The sequence shown here is derived from an EMBL/GenBank/DDBJ whole genome shotgun (WGS) entry which is preliminary data.</text>
</comment>
<dbReference type="InterPro" id="IPR007963">
    <property type="entry name" value="Peptidase_M61_catalytic"/>
</dbReference>
<evidence type="ECO:0000259" key="4">
    <source>
        <dbReference type="Pfam" id="PF17899"/>
    </source>
</evidence>
<dbReference type="Pfam" id="PF05299">
    <property type="entry name" value="Peptidase_M61"/>
    <property type="match status" value="1"/>
</dbReference>
<dbReference type="InterPro" id="IPR027268">
    <property type="entry name" value="Peptidase_M4/M1_CTD_sf"/>
</dbReference>
<accession>A0A255YT46</accession>
<protein>
    <submittedName>
        <fullName evidence="5">Peptidase M61</fullName>
    </submittedName>
</protein>
<dbReference type="InterPro" id="IPR040756">
    <property type="entry name" value="Peptidase_M61_N"/>
</dbReference>
<dbReference type="AlphaFoldDB" id="A0A255YT46"/>
<name>A0A255YT46_9FLAO</name>
<dbReference type="SUPFAM" id="SSF55486">
    <property type="entry name" value="Metalloproteases ('zincins'), catalytic domain"/>
    <property type="match status" value="1"/>
</dbReference>
<dbReference type="SUPFAM" id="SSF50156">
    <property type="entry name" value="PDZ domain-like"/>
    <property type="match status" value="1"/>
</dbReference>
<feature type="chain" id="PRO_5011970983" evidence="1">
    <location>
        <begin position="21"/>
        <end position="614"/>
    </location>
</feature>
<dbReference type="InterPro" id="IPR036034">
    <property type="entry name" value="PDZ_sf"/>
</dbReference>
<dbReference type="Proteomes" id="UP000216605">
    <property type="component" value="Unassembled WGS sequence"/>
</dbReference>
<dbReference type="Gene3D" id="2.30.42.10">
    <property type="match status" value="1"/>
</dbReference>
<feature type="domain" description="Peptidase M61 N-terminal" evidence="4">
    <location>
        <begin position="31"/>
        <end position="208"/>
    </location>
</feature>
<dbReference type="RefSeq" id="WP_094417113.1">
    <property type="nucleotide sequence ID" value="NZ_NOXV01000306.1"/>
</dbReference>
<gene>
    <name evidence="5" type="ORF">CHU92_15275</name>
</gene>
<proteinExistence type="predicted"/>
<feature type="domain" description="Peptidase M61 catalytic" evidence="2">
    <location>
        <begin position="306"/>
        <end position="412"/>
    </location>
</feature>